<dbReference type="SUPFAM" id="SSF56672">
    <property type="entry name" value="DNA/RNA polymerases"/>
    <property type="match status" value="1"/>
</dbReference>
<evidence type="ECO:0000256" key="1">
    <source>
        <dbReference type="ARBA" id="ARBA00004496"/>
    </source>
</evidence>
<evidence type="ECO:0000256" key="14">
    <source>
        <dbReference type="ARBA" id="ARBA00049244"/>
    </source>
</evidence>
<dbReference type="PANTHER" id="PTHR11076">
    <property type="entry name" value="DNA REPAIR POLYMERASE UMUC / TRANSFERASE FAMILY MEMBER"/>
    <property type="match status" value="1"/>
</dbReference>
<sequence length="376" mass="42215">MSDSAERAQPAERVRKIIHIDCDCFYAAVEIRDDPRLRGRPVAVGGDPNRRGVIATCNYEARHFGVHSAMASSQALRRCPELVILPPQFDKYRKASAAIQQIFHRYTPHIEPLSLDEAFLDVTDCTQFDNSATRIAAAIRAAVRSEIGITVSAGVAPNKFLAKIASDWHKPDGLFVIRPDQVTAFVRALPVTRLHGVGRVTAGRLEALGVKTCEDLQQLSRLALGQHFGSFGERLFQLARGEDERPVHSTRRRKSVSVEETFATDLPTLKHWQEQLPELLERLRQRMARLDHGYMVQGLTAKIRYTDFSQATCDGPGDVLDAASFGELLAALWARRGEPARLVGIGVRLRDLDEPRQPDLFEEERRQALARQRERL</sequence>
<keyword evidence="11 15" id="KW-0239">DNA-directed DNA polymerase</keyword>
<dbReference type="Pfam" id="PF21999">
    <property type="entry name" value="IMS_HHH_1"/>
    <property type="match status" value="1"/>
</dbReference>
<evidence type="ECO:0000256" key="9">
    <source>
        <dbReference type="ARBA" id="ARBA00022763"/>
    </source>
</evidence>
<keyword evidence="12 15" id="KW-0238">DNA-binding</keyword>
<dbReference type="Pfam" id="PF00817">
    <property type="entry name" value="IMS"/>
    <property type="match status" value="1"/>
</dbReference>
<dbReference type="NCBIfam" id="NF002677">
    <property type="entry name" value="PRK02406.1"/>
    <property type="match status" value="1"/>
</dbReference>
<protein>
    <recommendedName>
        <fullName evidence="15">DNA polymerase IV</fullName>
        <shortName evidence="15">Pol IV</shortName>
        <ecNumber evidence="15">2.7.7.7</ecNumber>
    </recommendedName>
</protein>
<dbReference type="InterPro" id="IPR050116">
    <property type="entry name" value="DNA_polymerase-Y"/>
</dbReference>
<dbReference type="InterPro" id="IPR053848">
    <property type="entry name" value="IMS_HHH_1"/>
</dbReference>
<keyword evidence="5 15" id="KW-0808">Transferase</keyword>
<feature type="site" description="Substrate discrimination" evidence="15">
    <location>
        <position position="26"/>
    </location>
</feature>
<evidence type="ECO:0000256" key="3">
    <source>
        <dbReference type="ARBA" id="ARBA00022457"/>
    </source>
</evidence>
<dbReference type="PROSITE" id="PS50173">
    <property type="entry name" value="UMUC"/>
    <property type="match status" value="1"/>
</dbReference>
<reference evidence="17" key="1">
    <citation type="submission" date="2022-04" db="EMBL/GenBank/DDBJ databases">
        <title>Alcanivorax sp. CY1518 draft genome sequence.</title>
        <authorList>
            <person name="Zhao G."/>
            <person name="An M."/>
        </authorList>
    </citation>
    <scope>NUCLEOTIDE SEQUENCE</scope>
    <source>
        <strain evidence="17">CY1518</strain>
    </source>
</reference>
<comment type="cofactor">
    <cofactor evidence="15">
        <name>Mg(2+)</name>
        <dbReference type="ChEBI" id="CHEBI:18420"/>
    </cofactor>
    <text evidence="15">Binds 2 magnesium ions per subunit.</text>
</comment>
<organism evidence="17 18">
    <name type="scientific">Alcanivorax quisquiliarum</name>
    <dbReference type="NCBI Taxonomy" id="2933565"/>
    <lineage>
        <taxon>Bacteria</taxon>
        <taxon>Pseudomonadati</taxon>
        <taxon>Pseudomonadota</taxon>
        <taxon>Gammaproteobacteria</taxon>
        <taxon>Oceanospirillales</taxon>
        <taxon>Alcanivoracaceae</taxon>
        <taxon>Alcanivorax</taxon>
    </lineage>
</organism>
<dbReference type="EC" id="2.7.7.7" evidence="15"/>
<dbReference type="GO" id="GO:0003887">
    <property type="term" value="F:DNA-directed DNA polymerase activity"/>
    <property type="evidence" value="ECO:0007669"/>
    <property type="project" value="UniProtKB-EC"/>
</dbReference>
<comment type="catalytic activity">
    <reaction evidence="14 15">
        <text>DNA(n) + a 2'-deoxyribonucleoside 5'-triphosphate = DNA(n+1) + diphosphate</text>
        <dbReference type="Rhea" id="RHEA:22508"/>
        <dbReference type="Rhea" id="RHEA-COMP:17339"/>
        <dbReference type="Rhea" id="RHEA-COMP:17340"/>
        <dbReference type="ChEBI" id="CHEBI:33019"/>
        <dbReference type="ChEBI" id="CHEBI:61560"/>
        <dbReference type="ChEBI" id="CHEBI:173112"/>
        <dbReference type="EC" id="2.7.7.7"/>
    </reaction>
</comment>
<dbReference type="CDD" id="cd03586">
    <property type="entry name" value="PolY_Pol_IV_kappa"/>
    <property type="match status" value="1"/>
</dbReference>
<proteinExistence type="inferred from homology"/>
<evidence type="ECO:0000256" key="11">
    <source>
        <dbReference type="ARBA" id="ARBA00022932"/>
    </source>
</evidence>
<dbReference type="InterPro" id="IPR017961">
    <property type="entry name" value="DNA_pol_Y-fam_little_finger"/>
</dbReference>
<dbReference type="InterPro" id="IPR001126">
    <property type="entry name" value="UmuC"/>
</dbReference>
<evidence type="ECO:0000256" key="15">
    <source>
        <dbReference type="HAMAP-Rule" id="MF_01113"/>
    </source>
</evidence>
<keyword evidence="18" id="KW-1185">Reference proteome</keyword>
<accession>A0ABT0E906</accession>
<comment type="caution">
    <text evidence="17">The sequence shown here is derived from an EMBL/GenBank/DDBJ whole genome shotgun (WGS) entry which is preliminary data.</text>
</comment>
<keyword evidence="13 15" id="KW-0234">DNA repair</keyword>
<gene>
    <name evidence="15 17" type="primary">dinB</name>
    <name evidence="17" type="ORF">MU846_11045</name>
</gene>
<evidence type="ECO:0000313" key="18">
    <source>
        <dbReference type="Proteomes" id="UP001165524"/>
    </source>
</evidence>
<feature type="binding site" evidence="15">
    <location>
        <position position="21"/>
    </location>
    <ligand>
        <name>Mg(2+)</name>
        <dbReference type="ChEBI" id="CHEBI:18420"/>
    </ligand>
</feature>
<dbReference type="InterPro" id="IPR036775">
    <property type="entry name" value="DNA_pol_Y-fam_lit_finger_sf"/>
</dbReference>
<evidence type="ECO:0000256" key="2">
    <source>
        <dbReference type="ARBA" id="ARBA00010945"/>
    </source>
</evidence>
<evidence type="ECO:0000256" key="8">
    <source>
        <dbReference type="ARBA" id="ARBA00022723"/>
    </source>
</evidence>
<dbReference type="Gene3D" id="1.10.150.20">
    <property type="entry name" value="5' to 3' exonuclease, C-terminal subdomain"/>
    <property type="match status" value="1"/>
</dbReference>
<evidence type="ECO:0000256" key="5">
    <source>
        <dbReference type="ARBA" id="ARBA00022679"/>
    </source>
</evidence>
<dbReference type="HAMAP" id="MF_01113">
    <property type="entry name" value="DNApol_IV"/>
    <property type="match status" value="1"/>
</dbReference>
<evidence type="ECO:0000313" key="17">
    <source>
        <dbReference type="EMBL" id="MCK0538245.1"/>
    </source>
</evidence>
<dbReference type="InterPro" id="IPR022880">
    <property type="entry name" value="DNApol_IV"/>
</dbReference>
<evidence type="ECO:0000256" key="12">
    <source>
        <dbReference type="ARBA" id="ARBA00023125"/>
    </source>
</evidence>
<comment type="similarity">
    <text evidence="2 15">Belongs to the DNA polymerase type-Y family.</text>
</comment>
<dbReference type="PANTHER" id="PTHR11076:SF33">
    <property type="entry name" value="DNA POLYMERASE KAPPA"/>
    <property type="match status" value="1"/>
</dbReference>
<evidence type="ECO:0000256" key="4">
    <source>
        <dbReference type="ARBA" id="ARBA00022490"/>
    </source>
</evidence>
<comment type="function">
    <text evidence="15">Poorly processive, error-prone DNA polymerase involved in untargeted mutagenesis. Copies undamaged DNA at stalled replication forks, which arise in vivo from mismatched or misaligned primer ends. These misaligned primers can be extended by PolIV. Exhibits no 3'-5' exonuclease (proofreading) activity. May be involved in translesional synthesis, in conjunction with the beta clamp from PolIII.</text>
</comment>
<feature type="domain" description="UmuC" evidence="16">
    <location>
        <begin position="17"/>
        <end position="198"/>
    </location>
</feature>
<keyword evidence="4 15" id="KW-0963">Cytoplasm</keyword>
<dbReference type="Pfam" id="PF11799">
    <property type="entry name" value="IMS_C"/>
    <property type="match status" value="1"/>
</dbReference>
<dbReference type="InterPro" id="IPR043502">
    <property type="entry name" value="DNA/RNA_pol_sf"/>
</dbReference>
<keyword evidence="10 15" id="KW-0460">Magnesium</keyword>
<keyword evidence="8 15" id="KW-0479">Metal-binding</keyword>
<dbReference type="Gene3D" id="3.30.70.270">
    <property type="match status" value="1"/>
</dbReference>
<keyword evidence="6 15" id="KW-0548">Nucleotidyltransferase</keyword>
<evidence type="ECO:0000256" key="6">
    <source>
        <dbReference type="ARBA" id="ARBA00022695"/>
    </source>
</evidence>
<feature type="active site" evidence="15">
    <location>
        <position position="117"/>
    </location>
</feature>
<dbReference type="Gene3D" id="3.30.1490.100">
    <property type="entry name" value="DNA polymerase, Y-family, little finger domain"/>
    <property type="match status" value="1"/>
</dbReference>
<dbReference type="EMBL" id="JALKII010000007">
    <property type="protein sequence ID" value="MCK0538245.1"/>
    <property type="molecule type" value="Genomic_DNA"/>
</dbReference>
<evidence type="ECO:0000256" key="13">
    <source>
        <dbReference type="ARBA" id="ARBA00023204"/>
    </source>
</evidence>
<keyword evidence="7 15" id="KW-0235">DNA replication</keyword>
<name>A0ABT0E906_9GAMM</name>
<comment type="subunit">
    <text evidence="15">Monomer.</text>
</comment>
<keyword evidence="9 15" id="KW-0227">DNA damage</keyword>
<dbReference type="Proteomes" id="UP001165524">
    <property type="component" value="Unassembled WGS sequence"/>
</dbReference>
<evidence type="ECO:0000256" key="7">
    <source>
        <dbReference type="ARBA" id="ARBA00022705"/>
    </source>
</evidence>
<feature type="binding site" evidence="15">
    <location>
        <position position="116"/>
    </location>
    <ligand>
        <name>Mg(2+)</name>
        <dbReference type="ChEBI" id="CHEBI:18420"/>
    </ligand>
</feature>
<dbReference type="InterPro" id="IPR043128">
    <property type="entry name" value="Rev_trsase/Diguanyl_cyclase"/>
</dbReference>
<keyword evidence="3 15" id="KW-0515">Mutator protein</keyword>
<comment type="subcellular location">
    <subcellularLocation>
        <location evidence="1 15">Cytoplasm</location>
    </subcellularLocation>
</comment>
<dbReference type="RefSeq" id="WP_246952688.1">
    <property type="nucleotide sequence ID" value="NZ_JALKII010000007.1"/>
</dbReference>
<evidence type="ECO:0000256" key="10">
    <source>
        <dbReference type="ARBA" id="ARBA00022842"/>
    </source>
</evidence>
<dbReference type="Gene3D" id="3.40.1170.60">
    <property type="match status" value="1"/>
</dbReference>
<dbReference type="SUPFAM" id="SSF100879">
    <property type="entry name" value="Lesion bypass DNA polymerase (Y-family), little finger domain"/>
    <property type="match status" value="1"/>
</dbReference>
<evidence type="ECO:0000259" key="16">
    <source>
        <dbReference type="PROSITE" id="PS50173"/>
    </source>
</evidence>